<evidence type="ECO:0000313" key="7">
    <source>
        <dbReference type="EMBL" id="KLU88774.1"/>
    </source>
</evidence>
<gene>
    <name evidence="7" type="ORF">MAPG_07758</name>
</gene>
<evidence type="ECO:0000256" key="5">
    <source>
        <dbReference type="SAM" id="MobiDB-lite"/>
    </source>
</evidence>
<evidence type="ECO:0000256" key="3">
    <source>
        <dbReference type="ARBA" id="ARBA00022824"/>
    </source>
</evidence>
<feature type="region of interest" description="Disordered" evidence="5">
    <location>
        <begin position="72"/>
        <end position="96"/>
    </location>
</feature>
<dbReference type="AlphaFoldDB" id="A0A0C4E5I9"/>
<dbReference type="InterPro" id="IPR013244">
    <property type="entry name" value="Sec39_domain"/>
</dbReference>
<evidence type="ECO:0000256" key="2">
    <source>
        <dbReference type="ARBA" id="ARBA00022448"/>
    </source>
</evidence>
<dbReference type="PANTHER" id="PTHR40787">
    <property type="entry name" value="SECRETED PROTEIN"/>
    <property type="match status" value="1"/>
</dbReference>
<reference evidence="7" key="3">
    <citation type="submission" date="2011-03" db="EMBL/GenBank/DDBJ databases">
        <title>Annotation of Magnaporthe poae ATCC 64411.</title>
        <authorList>
            <person name="Ma L.-J."/>
            <person name="Dead R."/>
            <person name="Young S.K."/>
            <person name="Zeng Q."/>
            <person name="Gargeya S."/>
            <person name="Fitzgerald M."/>
            <person name="Haas B."/>
            <person name="Abouelleil A."/>
            <person name="Alvarado L."/>
            <person name="Arachchi H.M."/>
            <person name="Berlin A."/>
            <person name="Brown A."/>
            <person name="Chapman S.B."/>
            <person name="Chen Z."/>
            <person name="Dunbar C."/>
            <person name="Freedman E."/>
            <person name="Gearin G."/>
            <person name="Gellesch M."/>
            <person name="Goldberg J."/>
            <person name="Griggs A."/>
            <person name="Gujja S."/>
            <person name="Heiman D."/>
            <person name="Howarth C."/>
            <person name="Larson L."/>
            <person name="Lui A."/>
            <person name="MacDonald P.J.P."/>
            <person name="Mehta T."/>
            <person name="Montmayeur A."/>
            <person name="Murphy C."/>
            <person name="Neiman D."/>
            <person name="Pearson M."/>
            <person name="Priest M."/>
            <person name="Roberts A."/>
            <person name="Saif S."/>
            <person name="Shea T."/>
            <person name="Shenoy N."/>
            <person name="Sisk P."/>
            <person name="Stolte C."/>
            <person name="Sykes S."/>
            <person name="Yandava C."/>
            <person name="Wortman J."/>
            <person name="Nusbaum C."/>
            <person name="Birren B."/>
        </authorList>
    </citation>
    <scope>NUCLEOTIDE SEQUENCE</scope>
    <source>
        <strain evidence="7">ATCC 64411</strain>
    </source>
</reference>
<evidence type="ECO:0000313" key="9">
    <source>
        <dbReference type="Proteomes" id="UP000011715"/>
    </source>
</evidence>
<feature type="compositionally biased region" description="Low complexity" evidence="5">
    <location>
        <begin position="256"/>
        <end position="268"/>
    </location>
</feature>
<dbReference type="PANTHER" id="PTHR40787:SF3">
    <property type="entry name" value="PROTEIN TRANSPORT PROTEIN SEC39"/>
    <property type="match status" value="1"/>
</dbReference>
<feature type="compositionally biased region" description="Low complexity" evidence="5">
    <location>
        <begin position="816"/>
        <end position="834"/>
    </location>
</feature>
<dbReference type="Pfam" id="PF08314">
    <property type="entry name" value="Sec39"/>
    <property type="match status" value="1"/>
</dbReference>
<feature type="compositionally biased region" description="Polar residues" evidence="5">
    <location>
        <begin position="782"/>
        <end position="791"/>
    </location>
</feature>
<feature type="compositionally biased region" description="Basic and acidic residues" evidence="5">
    <location>
        <begin position="839"/>
        <end position="854"/>
    </location>
</feature>
<reference evidence="8" key="5">
    <citation type="submission" date="2015-06" db="UniProtKB">
        <authorList>
            <consortium name="EnsemblFungi"/>
        </authorList>
    </citation>
    <scope>IDENTIFICATION</scope>
    <source>
        <strain evidence="8">ATCC 64411</strain>
    </source>
</reference>
<evidence type="ECO:0000256" key="4">
    <source>
        <dbReference type="ARBA" id="ARBA00022927"/>
    </source>
</evidence>
<evidence type="ECO:0000256" key="1">
    <source>
        <dbReference type="ARBA" id="ARBA00004240"/>
    </source>
</evidence>
<feature type="region of interest" description="Disordered" evidence="5">
    <location>
        <begin position="251"/>
        <end position="275"/>
    </location>
</feature>
<evidence type="ECO:0000313" key="8">
    <source>
        <dbReference type="EnsemblFungi" id="MAPG_07758T0"/>
    </source>
</evidence>
<protein>
    <recommendedName>
        <fullName evidence="6">Sec39 domain-containing protein</fullName>
    </recommendedName>
</protein>
<feature type="compositionally biased region" description="Acidic residues" evidence="5">
    <location>
        <begin position="77"/>
        <end position="89"/>
    </location>
</feature>
<dbReference type="EnsemblFungi" id="MAPG_07758T0">
    <property type="protein sequence ID" value="MAPG_07758T0"/>
    <property type="gene ID" value="MAPG_07758"/>
</dbReference>
<feature type="domain" description="Sec39" evidence="6">
    <location>
        <begin position="13"/>
        <end position="757"/>
    </location>
</feature>
<dbReference type="GO" id="GO:0015031">
    <property type="term" value="P:protein transport"/>
    <property type="evidence" value="ECO:0007669"/>
    <property type="project" value="UniProtKB-KW"/>
</dbReference>
<comment type="subcellular location">
    <subcellularLocation>
        <location evidence="1">Endoplasmic reticulum</location>
    </subcellularLocation>
</comment>
<sequence>MESSPVVSPPKIVLLAVHLAATADIPGLTYLVGKHSQILRKELLLRILLTYLPETLRSADYVPFLVEVEARKPPRDADDDGDGDDDDDKEPANRVEFDVPSIEELPDDVAAKKVRKLRLLHLTWPEAPKEVASDDHLSLFLLRRAYRIDEEAGLLVEIPGLFAPFLDHSAYLRTWLISVVLPLLRRNFEYYPQQPIEQTLAEFERLSDRSAVSLLLSQTGAHEDGPYDVVGRDLRGMLGPWLYNDVRWSGNKRRGSAASSKAGASPSAETEGQGGTCPGWDQMLEWLTSHASKPSWKVAVSAMEQWDGPEDADLGEYEGLAWLQEEHQQYMERRYARAALAVAYLVPEASVEALNGVHTTVAKIMALLDKDPCTPLNTAASLLAPMAVLDGASAEILLAKNAAHLRTDPLDNANPLTTPSSAATRLLHAVSLSAFIMTRAGAPCTVRRAAELCLLQNERDQKAEAVKLLHAVASNGPKTDDKYWMRARNEIMWLRDWGAEENDETTALPGSGRGVFGQVKKEFIEVEILKALLNNNRYSLAKSLYEDSADQPLPRKVMQDTIFACAMSAYDNASNPNRSRGGLKKCDEIIHSFPKTVDKALPATQRLEALLRATQGLSQYRLVLKQGEPFAPVVLRVHKDPVSIVEKVLEQNPKSYTNIQDLIDVGKNMVAAGLTVRDKAGHPALTPEQEPSQRFIAERRVTAMCIDAALMEDDFETAYSYVVNRLAAAGSPPSGPGSCSPAVSDEWSWKAALQAARPGSRQTRRRCRSSTCRRATARAAQKNFSALSSLKRQPGNARDASPAAGSVRSADHNEPSLASSLASLTSISMSASSSQQGADHSDGEPRTRKRDQLREAAVGTLVSGVGWLVGAQPADRGQDRD</sequence>
<organism evidence="8 9">
    <name type="scientific">Magnaporthiopsis poae (strain ATCC 64411 / 73-15)</name>
    <name type="common">Kentucky bluegrass fungus</name>
    <name type="synonym">Magnaporthe poae</name>
    <dbReference type="NCBI Taxonomy" id="644358"/>
    <lineage>
        <taxon>Eukaryota</taxon>
        <taxon>Fungi</taxon>
        <taxon>Dikarya</taxon>
        <taxon>Ascomycota</taxon>
        <taxon>Pezizomycotina</taxon>
        <taxon>Sordariomycetes</taxon>
        <taxon>Sordariomycetidae</taxon>
        <taxon>Magnaporthales</taxon>
        <taxon>Magnaporthaceae</taxon>
        <taxon>Magnaporthiopsis</taxon>
    </lineage>
</organism>
<reference evidence="9" key="2">
    <citation type="submission" date="2010-05" db="EMBL/GenBank/DDBJ databases">
        <title>The genome sequence of Magnaporthe poae strain ATCC 64411.</title>
        <authorList>
            <person name="Ma L.-J."/>
            <person name="Dead R."/>
            <person name="Young S."/>
            <person name="Zeng Q."/>
            <person name="Koehrsen M."/>
            <person name="Alvarado L."/>
            <person name="Berlin A."/>
            <person name="Chapman S.B."/>
            <person name="Chen Z."/>
            <person name="Freedman E."/>
            <person name="Gellesch M."/>
            <person name="Goldberg J."/>
            <person name="Griggs A."/>
            <person name="Gujja S."/>
            <person name="Heilman E.R."/>
            <person name="Heiman D."/>
            <person name="Hepburn T."/>
            <person name="Howarth C."/>
            <person name="Jen D."/>
            <person name="Larson L."/>
            <person name="Mehta T."/>
            <person name="Neiman D."/>
            <person name="Pearson M."/>
            <person name="Roberts A."/>
            <person name="Saif S."/>
            <person name="Shea T."/>
            <person name="Shenoy N."/>
            <person name="Sisk P."/>
            <person name="Stolte C."/>
            <person name="Sykes S."/>
            <person name="Walk T."/>
            <person name="White J."/>
            <person name="Yandava C."/>
            <person name="Haas B."/>
            <person name="Nusbaum C."/>
            <person name="Birren B."/>
        </authorList>
    </citation>
    <scope>NUCLEOTIDE SEQUENCE [LARGE SCALE GENOMIC DNA]</scope>
    <source>
        <strain evidence="9">ATCC 64411 / 73-15</strain>
    </source>
</reference>
<dbReference type="EMBL" id="ADBL01001881">
    <property type="status" value="NOT_ANNOTATED_CDS"/>
    <property type="molecule type" value="Genomic_DNA"/>
</dbReference>
<dbReference type="VEuPathDB" id="FungiDB:MAPG_07758"/>
<dbReference type="EMBL" id="GL876972">
    <property type="protein sequence ID" value="KLU88774.1"/>
    <property type="molecule type" value="Genomic_DNA"/>
</dbReference>
<dbReference type="eggNOG" id="ENOG502R87S">
    <property type="taxonomic scope" value="Eukaryota"/>
</dbReference>
<dbReference type="Proteomes" id="UP000011715">
    <property type="component" value="Unassembled WGS sequence"/>
</dbReference>
<reference evidence="8" key="4">
    <citation type="journal article" date="2015" name="G3 (Bethesda)">
        <title>Genome sequences of three phytopathogenic species of the Magnaporthaceae family of fungi.</title>
        <authorList>
            <person name="Okagaki L.H."/>
            <person name="Nunes C.C."/>
            <person name="Sailsbery J."/>
            <person name="Clay B."/>
            <person name="Brown D."/>
            <person name="John T."/>
            <person name="Oh Y."/>
            <person name="Young N."/>
            <person name="Fitzgerald M."/>
            <person name="Haas B.J."/>
            <person name="Zeng Q."/>
            <person name="Young S."/>
            <person name="Adiconis X."/>
            <person name="Fan L."/>
            <person name="Levin J.Z."/>
            <person name="Mitchell T.K."/>
            <person name="Okubara P.A."/>
            <person name="Farman M.L."/>
            <person name="Kohn L.M."/>
            <person name="Birren B."/>
            <person name="Ma L.-J."/>
            <person name="Dean R.A."/>
        </authorList>
    </citation>
    <scope>NUCLEOTIDE SEQUENCE</scope>
    <source>
        <strain evidence="8">ATCC 64411 / 73-15</strain>
    </source>
</reference>
<dbReference type="OrthoDB" id="3434013at2759"/>
<feature type="compositionally biased region" description="Low complexity" evidence="5">
    <location>
        <begin position="769"/>
        <end position="781"/>
    </location>
</feature>
<keyword evidence="9" id="KW-1185">Reference proteome</keyword>
<proteinExistence type="predicted"/>
<accession>A0A0C4E5I9</accession>
<dbReference type="GO" id="GO:0006890">
    <property type="term" value="P:retrograde vesicle-mediated transport, Golgi to endoplasmic reticulum"/>
    <property type="evidence" value="ECO:0007669"/>
    <property type="project" value="InterPro"/>
</dbReference>
<name>A0A0C4E5I9_MAGP6</name>
<dbReference type="GO" id="GO:0005783">
    <property type="term" value="C:endoplasmic reticulum"/>
    <property type="evidence" value="ECO:0007669"/>
    <property type="project" value="UniProtKB-SubCell"/>
</dbReference>
<evidence type="ECO:0000259" key="6">
    <source>
        <dbReference type="Pfam" id="PF08314"/>
    </source>
</evidence>
<keyword evidence="2" id="KW-0813">Transport</keyword>
<dbReference type="EMBL" id="ADBL01001882">
    <property type="status" value="NOT_ANNOTATED_CDS"/>
    <property type="molecule type" value="Genomic_DNA"/>
</dbReference>
<reference evidence="7" key="1">
    <citation type="submission" date="2010-05" db="EMBL/GenBank/DDBJ databases">
        <title>The Genome Sequence of Magnaporthe poae strain ATCC 64411.</title>
        <authorList>
            <consortium name="The Broad Institute Genome Sequencing Platform"/>
            <consortium name="Broad Institute Genome Sequencing Center for Infectious Disease"/>
            <person name="Ma L.-J."/>
            <person name="Dead R."/>
            <person name="Young S."/>
            <person name="Zeng Q."/>
            <person name="Koehrsen M."/>
            <person name="Alvarado L."/>
            <person name="Berlin A."/>
            <person name="Chapman S.B."/>
            <person name="Chen Z."/>
            <person name="Freedman E."/>
            <person name="Gellesch M."/>
            <person name="Goldberg J."/>
            <person name="Griggs A."/>
            <person name="Gujja S."/>
            <person name="Heilman E.R."/>
            <person name="Heiman D."/>
            <person name="Hepburn T."/>
            <person name="Howarth C."/>
            <person name="Jen D."/>
            <person name="Larson L."/>
            <person name="Mehta T."/>
            <person name="Neiman D."/>
            <person name="Pearson M."/>
            <person name="Roberts A."/>
            <person name="Saif S."/>
            <person name="Shea T."/>
            <person name="Shenoy N."/>
            <person name="Sisk P."/>
            <person name="Stolte C."/>
            <person name="Sykes S."/>
            <person name="Walk T."/>
            <person name="White J."/>
            <person name="Yandava C."/>
            <person name="Haas B."/>
            <person name="Nusbaum C."/>
            <person name="Birren B."/>
        </authorList>
    </citation>
    <scope>NUCLEOTIDE SEQUENCE</scope>
    <source>
        <strain evidence="7">ATCC 64411</strain>
    </source>
</reference>
<dbReference type="OMA" id="GMKRAYD"/>
<keyword evidence="3" id="KW-0256">Endoplasmic reticulum</keyword>
<feature type="region of interest" description="Disordered" evidence="5">
    <location>
        <begin position="754"/>
        <end position="856"/>
    </location>
</feature>
<keyword evidence="4" id="KW-0653">Protein transport</keyword>